<name>A0A3A1Y9G2_9GAMM</name>
<dbReference type="EMBL" id="NRJF01000183">
    <property type="protein sequence ID" value="RIY33849.1"/>
    <property type="molecule type" value="Genomic_DNA"/>
</dbReference>
<feature type="non-terminal residue" evidence="1">
    <location>
        <position position="1"/>
    </location>
</feature>
<accession>A0A3A1Y9G2</accession>
<sequence>DPATAYSDYYTLSAQQKAKAQANSQTKTLELDGQQIVAQVTSNAGRTLVVFGDKAQATATYNVGGVTVNAPATMSVTTINAGLKALNINNQISEVSYFMTQAQMLKKS</sequence>
<reference evidence="1 2" key="1">
    <citation type="submission" date="2017-08" db="EMBL/GenBank/DDBJ databases">
        <title>Reclassification of Bisgaard taxon 37 and 44.</title>
        <authorList>
            <person name="Christensen H."/>
        </authorList>
    </citation>
    <scope>NUCLEOTIDE SEQUENCE [LARGE SCALE GENOMIC DNA]</scope>
    <source>
        <strain evidence="1 2">EEAB3T1</strain>
    </source>
</reference>
<evidence type="ECO:0000313" key="2">
    <source>
        <dbReference type="Proteomes" id="UP000265964"/>
    </source>
</evidence>
<gene>
    <name evidence="1" type="ORF">CKF59_06090</name>
</gene>
<dbReference type="AlphaFoldDB" id="A0A3A1Y9G2"/>
<keyword evidence="2" id="KW-1185">Reference proteome</keyword>
<protein>
    <submittedName>
        <fullName evidence="1">Uncharacterized protein</fullName>
    </submittedName>
</protein>
<dbReference type="RefSeq" id="WP_222985639.1">
    <property type="nucleotide sequence ID" value="NZ_NRJF01000183.1"/>
</dbReference>
<dbReference type="Proteomes" id="UP000265964">
    <property type="component" value="Unassembled WGS sequence"/>
</dbReference>
<evidence type="ECO:0000313" key="1">
    <source>
        <dbReference type="EMBL" id="RIY33849.1"/>
    </source>
</evidence>
<proteinExistence type="predicted"/>
<comment type="caution">
    <text evidence="1">The sequence shown here is derived from an EMBL/GenBank/DDBJ whole genome shotgun (WGS) entry which is preliminary data.</text>
</comment>
<organism evidence="1 2">
    <name type="scientific">Psittacicella gerlachiana</name>
    <dbReference type="NCBI Taxonomy" id="2028574"/>
    <lineage>
        <taxon>Bacteria</taxon>
        <taxon>Pseudomonadati</taxon>
        <taxon>Pseudomonadota</taxon>
        <taxon>Gammaproteobacteria</taxon>
        <taxon>Pasteurellales</taxon>
        <taxon>Psittacicellaceae</taxon>
        <taxon>Psittacicella</taxon>
    </lineage>
</organism>